<name>A0A0R3LRE1_9BRAD</name>
<protein>
    <recommendedName>
        <fullName evidence="1">Methyltransferase FkbM domain-containing protein</fullName>
    </recommendedName>
</protein>
<accession>A0A0R3LRE1</accession>
<dbReference type="OrthoDB" id="9814604at2"/>
<dbReference type="RefSeq" id="WP_057835083.1">
    <property type="nucleotide sequence ID" value="NZ_LLXZ01000059.1"/>
</dbReference>
<dbReference type="EMBL" id="LLXZ01000059">
    <property type="protein sequence ID" value="KRR10476.1"/>
    <property type="molecule type" value="Genomic_DNA"/>
</dbReference>
<proteinExistence type="predicted"/>
<dbReference type="STRING" id="280332.CQ12_10490"/>
<comment type="caution">
    <text evidence="2">The sequence shown here is derived from an EMBL/GenBank/DDBJ whole genome shotgun (WGS) entry which is preliminary data.</text>
</comment>
<evidence type="ECO:0000259" key="1">
    <source>
        <dbReference type="Pfam" id="PF05050"/>
    </source>
</evidence>
<evidence type="ECO:0000313" key="3">
    <source>
        <dbReference type="Proteomes" id="UP000050863"/>
    </source>
</evidence>
<dbReference type="PANTHER" id="PTHR34203">
    <property type="entry name" value="METHYLTRANSFERASE, FKBM FAMILY PROTEIN"/>
    <property type="match status" value="1"/>
</dbReference>
<feature type="domain" description="Methyltransferase FkbM" evidence="1">
    <location>
        <begin position="54"/>
        <end position="210"/>
    </location>
</feature>
<sequence length="265" mass="30596">MLDKTTEISRYARLAEMRYWLGMRKCFWHEYLHTGEWELRELHKYVRRDGVALDVGASSGVYAYHLSRMARYVYAFEPIPEDAERIRRLRVRNIVVENVALSSQQGQAKLRVPLVPSQGEDKGMASLEPRVVADERLSRTIDVSLRRLDDYDFKNISFIKIDVEGHEEDVLDGGQKTIARDRPCLLIEIEERHNPGGLSRIDKSLSALGYEGFYFERGKRRPARTFDSAGNQLPSPAFKTGNERRRSLSYINNFLYCPTTRMGSA</sequence>
<dbReference type="InterPro" id="IPR006342">
    <property type="entry name" value="FkbM_mtfrase"/>
</dbReference>
<keyword evidence="3" id="KW-1185">Reference proteome</keyword>
<reference evidence="2 3" key="1">
    <citation type="submission" date="2014-03" db="EMBL/GenBank/DDBJ databases">
        <title>Bradyrhizobium valentinum sp. nov., isolated from effective nodules of Lupinus mariae-josephae, a lupine endemic of basic-lime soils in Eastern Spain.</title>
        <authorList>
            <person name="Duran D."/>
            <person name="Rey L."/>
            <person name="Navarro A."/>
            <person name="Busquets A."/>
            <person name="Imperial J."/>
            <person name="Ruiz-Argueso T."/>
        </authorList>
    </citation>
    <scope>NUCLEOTIDE SEQUENCE [LARGE SCALE GENOMIC DNA]</scope>
    <source>
        <strain evidence="2 3">PAC68</strain>
    </source>
</reference>
<dbReference type="Pfam" id="PF05050">
    <property type="entry name" value="Methyltransf_21"/>
    <property type="match status" value="1"/>
</dbReference>
<gene>
    <name evidence="2" type="ORF">CQ12_10490</name>
</gene>
<dbReference type="PANTHER" id="PTHR34203:SF15">
    <property type="entry name" value="SLL1173 PROTEIN"/>
    <property type="match status" value="1"/>
</dbReference>
<organism evidence="2 3">
    <name type="scientific">Bradyrhizobium jicamae</name>
    <dbReference type="NCBI Taxonomy" id="280332"/>
    <lineage>
        <taxon>Bacteria</taxon>
        <taxon>Pseudomonadati</taxon>
        <taxon>Pseudomonadota</taxon>
        <taxon>Alphaproteobacteria</taxon>
        <taxon>Hyphomicrobiales</taxon>
        <taxon>Nitrobacteraceae</taxon>
        <taxon>Bradyrhizobium</taxon>
    </lineage>
</organism>
<dbReference type="SUPFAM" id="SSF53335">
    <property type="entry name" value="S-adenosyl-L-methionine-dependent methyltransferases"/>
    <property type="match status" value="1"/>
</dbReference>
<dbReference type="NCBIfam" id="TIGR01444">
    <property type="entry name" value="fkbM_fam"/>
    <property type="match status" value="1"/>
</dbReference>
<dbReference type="AlphaFoldDB" id="A0A0R3LRE1"/>
<evidence type="ECO:0000313" key="2">
    <source>
        <dbReference type="EMBL" id="KRR10476.1"/>
    </source>
</evidence>
<dbReference type="Gene3D" id="3.40.50.150">
    <property type="entry name" value="Vaccinia Virus protein VP39"/>
    <property type="match status" value="1"/>
</dbReference>
<dbReference type="InterPro" id="IPR029063">
    <property type="entry name" value="SAM-dependent_MTases_sf"/>
</dbReference>
<dbReference type="Proteomes" id="UP000050863">
    <property type="component" value="Unassembled WGS sequence"/>
</dbReference>
<dbReference type="InterPro" id="IPR052514">
    <property type="entry name" value="SAM-dependent_MTase"/>
</dbReference>